<keyword evidence="2" id="KW-1185">Reference proteome</keyword>
<proteinExistence type="predicted"/>
<protein>
    <submittedName>
        <fullName evidence="1">Uncharacterized protein</fullName>
    </submittedName>
</protein>
<dbReference type="EMBL" id="CM044704">
    <property type="protein sequence ID" value="KAI5666643.1"/>
    <property type="molecule type" value="Genomic_DNA"/>
</dbReference>
<reference evidence="2" key="1">
    <citation type="journal article" date="2023" name="Nat. Plants">
        <title>Single-cell RNA sequencing provides a high-resolution roadmap for understanding the multicellular compartmentation of specialized metabolism.</title>
        <authorList>
            <person name="Sun S."/>
            <person name="Shen X."/>
            <person name="Li Y."/>
            <person name="Li Y."/>
            <person name="Wang S."/>
            <person name="Li R."/>
            <person name="Zhang H."/>
            <person name="Shen G."/>
            <person name="Guo B."/>
            <person name="Wei J."/>
            <person name="Xu J."/>
            <person name="St-Pierre B."/>
            <person name="Chen S."/>
            <person name="Sun C."/>
        </authorList>
    </citation>
    <scope>NUCLEOTIDE SEQUENCE [LARGE SCALE GENOMIC DNA]</scope>
</reference>
<comment type="caution">
    <text evidence="1">The sequence shown here is derived from an EMBL/GenBank/DDBJ whole genome shotgun (WGS) entry which is preliminary data.</text>
</comment>
<name>A0ACC0B1Y4_CATRO</name>
<gene>
    <name evidence="1" type="ORF">M9H77_16496</name>
</gene>
<evidence type="ECO:0000313" key="1">
    <source>
        <dbReference type="EMBL" id="KAI5666643.1"/>
    </source>
</evidence>
<accession>A0ACC0B1Y4</accession>
<dbReference type="Proteomes" id="UP001060085">
    <property type="component" value="Linkage Group LG04"/>
</dbReference>
<evidence type="ECO:0000313" key="2">
    <source>
        <dbReference type="Proteomes" id="UP001060085"/>
    </source>
</evidence>
<sequence length="134" mass="14563">MEEVSSHVHPGPIVPDAVVHGSFGGCTTDRGSLNHSIDLGVVAYTCIAASTDFGCSGRPSCSFWRYIFIWLPYLDRALVPSDLWRADVPLICYEIVDLHGLSIHHMHVILVLTCIRSSLGGMTTLTGGHNMLAK</sequence>
<organism evidence="1 2">
    <name type="scientific">Catharanthus roseus</name>
    <name type="common">Madagascar periwinkle</name>
    <name type="synonym">Vinca rosea</name>
    <dbReference type="NCBI Taxonomy" id="4058"/>
    <lineage>
        <taxon>Eukaryota</taxon>
        <taxon>Viridiplantae</taxon>
        <taxon>Streptophyta</taxon>
        <taxon>Embryophyta</taxon>
        <taxon>Tracheophyta</taxon>
        <taxon>Spermatophyta</taxon>
        <taxon>Magnoliopsida</taxon>
        <taxon>eudicotyledons</taxon>
        <taxon>Gunneridae</taxon>
        <taxon>Pentapetalae</taxon>
        <taxon>asterids</taxon>
        <taxon>lamiids</taxon>
        <taxon>Gentianales</taxon>
        <taxon>Apocynaceae</taxon>
        <taxon>Rauvolfioideae</taxon>
        <taxon>Vinceae</taxon>
        <taxon>Catharanthinae</taxon>
        <taxon>Catharanthus</taxon>
    </lineage>
</organism>